<keyword evidence="2" id="KW-1185">Reference proteome</keyword>
<comment type="caution">
    <text evidence="1">The sequence shown here is derived from an EMBL/GenBank/DDBJ whole genome shotgun (WGS) entry which is preliminary data.</text>
</comment>
<dbReference type="AlphaFoldDB" id="A0AAP0F864"/>
<dbReference type="EMBL" id="JBBNAE010000008">
    <property type="protein sequence ID" value="KAK9103253.1"/>
    <property type="molecule type" value="Genomic_DNA"/>
</dbReference>
<evidence type="ECO:0000313" key="1">
    <source>
        <dbReference type="EMBL" id="KAK9103253.1"/>
    </source>
</evidence>
<organism evidence="1 2">
    <name type="scientific">Stephania japonica</name>
    <dbReference type="NCBI Taxonomy" id="461633"/>
    <lineage>
        <taxon>Eukaryota</taxon>
        <taxon>Viridiplantae</taxon>
        <taxon>Streptophyta</taxon>
        <taxon>Embryophyta</taxon>
        <taxon>Tracheophyta</taxon>
        <taxon>Spermatophyta</taxon>
        <taxon>Magnoliopsida</taxon>
        <taxon>Ranunculales</taxon>
        <taxon>Menispermaceae</taxon>
        <taxon>Menispermoideae</taxon>
        <taxon>Cissampelideae</taxon>
        <taxon>Stephania</taxon>
    </lineage>
</organism>
<reference evidence="1 2" key="1">
    <citation type="submission" date="2024-01" db="EMBL/GenBank/DDBJ databases">
        <title>Genome assemblies of Stephania.</title>
        <authorList>
            <person name="Yang L."/>
        </authorList>
    </citation>
    <scope>NUCLEOTIDE SEQUENCE [LARGE SCALE GENOMIC DNA]</scope>
    <source>
        <strain evidence="1">QJT</strain>
        <tissue evidence="1">Leaf</tissue>
    </source>
</reference>
<protein>
    <submittedName>
        <fullName evidence="1">Uncharacterized protein</fullName>
    </submittedName>
</protein>
<accession>A0AAP0F864</accession>
<sequence>MDFFSLHTRHPSLAHQSLVEASIYTSSSSSPFKNAFFTSNCREANPVSG</sequence>
<name>A0AAP0F864_9MAGN</name>
<gene>
    <name evidence="1" type="ORF">Sjap_020507</name>
</gene>
<proteinExistence type="predicted"/>
<dbReference type="Proteomes" id="UP001417504">
    <property type="component" value="Unassembled WGS sequence"/>
</dbReference>
<evidence type="ECO:0000313" key="2">
    <source>
        <dbReference type="Proteomes" id="UP001417504"/>
    </source>
</evidence>